<accession>A0A974XKV9</accession>
<dbReference type="RefSeq" id="WP_207299173.1">
    <property type="nucleotide sequence ID" value="NZ_CP071444.1"/>
</dbReference>
<evidence type="ECO:0000313" key="2">
    <source>
        <dbReference type="Proteomes" id="UP000663499"/>
    </source>
</evidence>
<keyword evidence="2" id="KW-1185">Reference proteome</keyword>
<dbReference type="KEGG" id="alka:J0B03_08410"/>
<dbReference type="EMBL" id="CP071444">
    <property type="protein sequence ID" value="QSX07831.1"/>
    <property type="molecule type" value="Genomic_DNA"/>
</dbReference>
<protein>
    <submittedName>
        <fullName evidence="1">Uncharacterized protein</fullName>
    </submittedName>
</protein>
<gene>
    <name evidence="1" type="ORF">J0B03_08410</name>
</gene>
<organism evidence="1 2">
    <name type="scientific">Alkalibacter rhizosphaerae</name>
    <dbReference type="NCBI Taxonomy" id="2815577"/>
    <lineage>
        <taxon>Bacteria</taxon>
        <taxon>Bacillati</taxon>
        <taxon>Bacillota</taxon>
        <taxon>Clostridia</taxon>
        <taxon>Eubacteriales</taxon>
        <taxon>Eubacteriaceae</taxon>
        <taxon>Alkalibacter</taxon>
    </lineage>
</organism>
<proteinExistence type="predicted"/>
<sequence>MYIMEFHDKLQYLMTLTNMTNSTLAKHTSLDASHISRLKNGSRKPVSGAGYLQRMAGCFAKNLKEEYQINALKEALRSDWGIEPALDDLSSILLQWLDGNVVGKTGNMDHFLHRFSSFSFDQNPKRPSSASVVPDAEPIQFHYGIQGKRDAVIEFLSQVIHTKKPVPLLLYSDENMSWLTEDLSFTAKWASLLQEVILLGCKIKIIHNINRDLDELLSAIGRWLPLYMTGSIEPYYYPKVKDGVFKRTLFVAPSVSALVSTSVGSQENAAANMLLHDPDAVASFQKEYESYLARCRPLMTILTKKDQPACIGLLLNFDKHESNTILMNNGLSLVTLPEKMVASWMRRYHGSIRDDLLEIHQQRIRSFHDTTSNHTFTEILHLPDINEWNEKKIPILFGDIFDLPEIYYSKEEYLEHLRHIIHILETVPNYHVHLTETQIGGDFSLYVKENTGAIVAKSGPSSVVFALNEPYLTAAFWDYLQTKFQRIRTDPKSRETVLNTLKKYVGVN</sequence>
<dbReference type="Proteomes" id="UP000663499">
    <property type="component" value="Chromosome"/>
</dbReference>
<dbReference type="AlphaFoldDB" id="A0A974XKV9"/>
<evidence type="ECO:0000313" key="1">
    <source>
        <dbReference type="EMBL" id="QSX07831.1"/>
    </source>
</evidence>
<reference evidence="1" key="1">
    <citation type="submission" date="2021-03" db="EMBL/GenBank/DDBJ databases">
        <title>Alkalibacter marinus sp. nov., isolated from tidal flat sediment.</title>
        <authorList>
            <person name="Namirimu T."/>
            <person name="Yang J.-A."/>
            <person name="Yang S.-H."/>
            <person name="Kim Y.-J."/>
            <person name="Kwon K.K."/>
        </authorList>
    </citation>
    <scope>NUCLEOTIDE SEQUENCE</scope>
    <source>
        <strain evidence="1">ES005</strain>
    </source>
</reference>
<name>A0A974XKV9_9FIRM</name>